<keyword evidence="3" id="KW-1185">Reference proteome</keyword>
<dbReference type="EMBL" id="JAYMGO010000004">
    <property type="protein sequence ID" value="KAL1276495.1"/>
    <property type="molecule type" value="Genomic_DNA"/>
</dbReference>
<comment type="caution">
    <text evidence="2">The sequence shown here is derived from an EMBL/GenBank/DDBJ whole genome shotgun (WGS) entry which is preliminary data.</text>
</comment>
<dbReference type="Pfam" id="PF13843">
    <property type="entry name" value="DDE_Tnp_1_7"/>
    <property type="match status" value="1"/>
</dbReference>
<sequence>MSVRDELLEDDAISLTSSDPAASALRGSPSKNRRCGTLFSCRGPGCCWMITALGFGRQSLQPDQAALQEYFLTLGFLYITAVPGHVGPLVQMFVPHRDLCINESLLLWQGQLRFRQYIPSKRKRFGIKLFMLCDGLTGYVLNVIVYTGSSTDITHAPGLGVSGKVVLTLYVNNWYTSPFLFHHLLRAKTGACGMVRANRKGMPCFRDKMSSGEADSSCEEMLAVKWHDKRDVHMLTTVHSAEMSPSAKKDHTTGYEKIKPQCVLDYNKKMGAVDKHDKPKVPAKSCSPTCGRTPQPPEAICWWTLSCLQPTCLTASISPLRSLQPSNREEHMQALQGLPVHQKGPTEKAEDKVHVQTLQHSTVSSRGALNSTTLGLF</sequence>
<dbReference type="Proteomes" id="UP001558613">
    <property type="component" value="Unassembled WGS sequence"/>
</dbReference>
<feature type="domain" description="PiggyBac transposable element-derived protein" evidence="1">
    <location>
        <begin position="91"/>
        <end position="278"/>
    </location>
</feature>
<dbReference type="PANTHER" id="PTHR46599:SF3">
    <property type="entry name" value="PIGGYBAC TRANSPOSABLE ELEMENT-DERIVED PROTEIN 4"/>
    <property type="match status" value="1"/>
</dbReference>
<evidence type="ECO:0000259" key="1">
    <source>
        <dbReference type="Pfam" id="PF13843"/>
    </source>
</evidence>
<gene>
    <name evidence="2" type="ORF">QQF64_036118</name>
</gene>
<reference evidence="2 3" key="1">
    <citation type="submission" date="2023-09" db="EMBL/GenBank/DDBJ databases">
        <authorList>
            <person name="Wang M."/>
        </authorList>
    </citation>
    <scope>NUCLEOTIDE SEQUENCE [LARGE SCALE GENOMIC DNA]</scope>
    <source>
        <strain evidence="2">GT-2023</strain>
        <tissue evidence="2">Liver</tissue>
    </source>
</reference>
<proteinExistence type="predicted"/>
<evidence type="ECO:0000313" key="2">
    <source>
        <dbReference type="EMBL" id="KAL1276495.1"/>
    </source>
</evidence>
<dbReference type="PANTHER" id="PTHR46599">
    <property type="entry name" value="PIGGYBAC TRANSPOSABLE ELEMENT-DERIVED PROTEIN 4"/>
    <property type="match status" value="1"/>
</dbReference>
<protein>
    <recommendedName>
        <fullName evidence="1">PiggyBac transposable element-derived protein domain-containing protein</fullName>
    </recommendedName>
</protein>
<organism evidence="2 3">
    <name type="scientific">Cirrhinus molitorella</name>
    <name type="common">mud carp</name>
    <dbReference type="NCBI Taxonomy" id="172907"/>
    <lineage>
        <taxon>Eukaryota</taxon>
        <taxon>Metazoa</taxon>
        <taxon>Chordata</taxon>
        <taxon>Craniata</taxon>
        <taxon>Vertebrata</taxon>
        <taxon>Euteleostomi</taxon>
        <taxon>Actinopterygii</taxon>
        <taxon>Neopterygii</taxon>
        <taxon>Teleostei</taxon>
        <taxon>Ostariophysi</taxon>
        <taxon>Cypriniformes</taxon>
        <taxon>Cyprinidae</taxon>
        <taxon>Labeoninae</taxon>
        <taxon>Labeonini</taxon>
        <taxon>Cirrhinus</taxon>
    </lineage>
</organism>
<name>A0ABR3NHM1_9TELE</name>
<evidence type="ECO:0000313" key="3">
    <source>
        <dbReference type="Proteomes" id="UP001558613"/>
    </source>
</evidence>
<accession>A0ABR3NHM1</accession>
<dbReference type="InterPro" id="IPR029526">
    <property type="entry name" value="PGBD"/>
</dbReference>